<name>A0A0H5SJK3_HERHM</name>
<feature type="transmembrane region" description="Helical" evidence="1">
    <location>
        <begin position="32"/>
        <end position="50"/>
    </location>
</feature>
<sequence length="174" mass="19966">MKSKISIILFGAGFIIAILGEAYLLNAPKQDFFSIIGIGIVVILTGYLWFDSVWEHISGRYKKTLLLWDEARKLDAKKRDVALTEMLNIQKATYAALKKSINRTEEELKQICTLLKNEKEGQINNRNIPANISYQDSKEIIEAVRGICKGINYEEELKEVITLLQSYQDNFNYK</sequence>
<evidence type="ECO:0000313" key="2">
    <source>
        <dbReference type="EMBL" id="CRZ35679.1"/>
    </source>
</evidence>
<evidence type="ECO:0000313" key="3">
    <source>
        <dbReference type="Proteomes" id="UP000236497"/>
    </source>
</evidence>
<reference evidence="2 3" key="1">
    <citation type="submission" date="2015-06" db="EMBL/GenBank/DDBJ databases">
        <authorList>
            <person name="Wibberg Daniel"/>
        </authorList>
    </citation>
    <scope>NUCLEOTIDE SEQUENCE [LARGE SCALE GENOMIC DNA]</scope>
    <source>
        <strain evidence="2 3">T3/55T</strain>
    </source>
</reference>
<proteinExistence type="predicted"/>
<keyword evidence="1" id="KW-1133">Transmembrane helix</keyword>
<protein>
    <submittedName>
        <fullName evidence="2">Uncharacterized protein</fullName>
    </submittedName>
</protein>
<gene>
    <name evidence="2" type="ORF">HHT355_2494</name>
</gene>
<dbReference type="RefSeq" id="WP_103203751.1">
    <property type="nucleotide sequence ID" value="NZ_CVTD020000027.1"/>
</dbReference>
<feature type="transmembrane region" description="Helical" evidence="1">
    <location>
        <begin position="7"/>
        <end position="26"/>
    </location>
</feature>
<dbReference type="OrthoDB" id="10006755at2"/>
<keyword evidence="1" id="KW-0472">Membrane</keyword>
<dbReference type="Proteomes" id="UP000236497">
    <property type="component" value="Unassembled WGS sequence"/>
</dbReference>
<dbReference type="AlphaFoldDB" id="A0A0H5SJK3"/>
<organism evidence="2 3">
    <name type="scientific">Herbinix hemicellulosilytica</name>
    <dbReference type="NCBI Taxonomy" id="1564487"/>
    <lineage>
        <taxon>Bacteria</taxon>
        <taxon>Bacillati</taxon>
        <taxon>Bacillota</taxon>
        <taxon>Clostridia</taxon>
        <taxon>Lachnospirales</taxon>
        <taxon>Lachnospiraceae</taxon>
        <taxon>Herbinix</taxon>
    </lineage>
</organism>
<accession>A0A0H5SJK3</accession>
<evidence type="ECO:0000256" key="1">
    <source>
        <dbReference type="SAM" id="Phobius"/>
    </source>
</evidence>
<dbReference type="EMBL" id="CVTD020000027">
    <property type="protein sequence ID" value="CRZ35679.1"/>
    <property type="molecule type" value="Genomic_DNA"/>
</dbReference>
<keyword evidence="3" id="KW-1185">Reference proteome</keyword>
<keyword evidence="1" id="KW-0812">Transmembrane</keyword>